<comment type="caution">
    <text evidence="1">The sequence shown here is derived from an EMBL/GenBank/DDBJ whole genome shotgun (WGS) entry which is preliminary data.</text>
</comment>
<name>A0A930DY76_9FIRM</name>
<dbReference type="Proteomes" id="UP000758611">
    <property type="component" value="Unassembled WGS sequence"/>
</dbReference>
<gene>
    <name evidence="1" type="ORF">HXM94_01330</name>
</gene>
<sequence length="245" mass="28672">MSESLKELKPELENLSEKLQGEITNFLNHLTFTSDPIAAITGEKGRWLILNPFIKTKTLIDKIISAVSQELYKKSEGRYYIINASLDNSSKDLTLGIGYENDSPIIFWSIFSNKVTIPVWDGVYDRKSNRKKLIELLKEKEKLLDETSIILNSPDALLNNGYFNLYLKRFFRRKKFEIQAIDLITDLKIEVENTRNELDSIKEFDFKVMEDPDLLKCLDFLQLLFLRFPKYTKYSEYIKETKGEN</sequence>
<dbReference type="RefSeq" id="WP_278476981.1">
    <property type="nucleotide sequence ID" value="NZ_JABZRE010000002.1"/>
</dbReference>
<dbReference type="AlphaFoldDB" id="A0A930DY76"/>
<dbReference type="EMBL" id="JABZRE010000002">
    <property type="protein sequence ID" value="MBF1306419.1"/>
    <property type="molecule type" value="Genomic_DNA"/>
</dbReference>
<reference evidence="1" key="1">
    <citation type="submission" date="2020-04" db="EMBL/GenBank/DDBJ databases">
        <title>Deep metagenomics examines the oral microbiome during advanced dental caries in children, revealing novel taxa and co-occurrences with host molecules.</title>
        <authorList>
            <person name="Baker J.L."/>
            <person name="Morton J.T."/>
            <person name="Dinis M."/>
            <person name="Alvarez R."/>
            <person name="Tran N.C."/>
            <person name="Knight R."/>
            <person name="Edlund A."/>
        </authorList>
    </citation>
    <scope>NUCLEOTIDE SEQUENCE</scope>
    <source>
        <strain evidence="1">JCVI_23_bin.11</strain>
    </source>
</reference>
<accession>A0A930DY76</accession>
<evidence type="ECO:0000313" key="2">
    <source>
        <dbReference type="Proteomes" id="UP000758611"/>
    </source>
</evidence>
<protein>
    <submittedName>
        <fullName evidence="1">Uncharacterized protein</fullName>
    </submittedName>
</protein>
<organism evidence="1 2">
    <name type="scientific">Parvimonas micra</name>
    <dbReference type="NCBI Taxonomy" id="33033"/>
    <lineage>
        <taxon>Bacteria</taxon>
        <taxon>Bacillati</taxon>
        <taxon>Bacillota</taxon>
        <taxon>Tissierellia</taxon>
        <taxon>Tissierellales</taxon>
        <taxon>Peptoniphilaceae</taxon>
        <taxon>Parvimonas</taxon>
    </lineage>
</organism>
<proteinExistence type="predicted"/>
<evidence type="ECO:0000313" key="1">
    <source>
        <dbReference type="EMBL" id="MBF1306419.1"/>
    </source>
</evidence>